<dbReference type="PANTHER" id="PTHR30029">
    <property type="entry name" value="STAGE V SPORULATION PROTEIN R"/>
    <property type="match status" value="1"/>
</dbReference>
<reference evidence="4" key="1">
    <citation type="journal article" date="2019" name="Int. J. Syst. Evol. Microbiol.">
        <title>The Global Catalogue of Microorganisms (GCM) 10K type strain sequencing project: providing services to taxonomists for standard genome sequencing and annotation.</title>
        <authorList>
            <consortium name="The Broad Institute Genomics Platform"/>
            <consortium name="The Broad Institute Genome Sequencing Center for Infectious Disease"/>
            <person name="Wu L."/>
            <person name="Ma J."/>
        </authorList>
    </citation>
    <scope>NUCLEOTIDE SEQUENCE [LARGE SCALE GENOMIC DNA]</scope>
    <source>
        <strain evidence="4">LMG 24813</strain>
    </source>
</reference>
<accession>A0ABV8NYW0</accession>
<dbReference type="Pfam" id="PF04293">
    <property type="entry name" value="SpoVR"/>
    <property type="match status" value="1"/>
</dbReference>
<dbReference type="Proteomes" id="UP001595848">
    <property type="component" value="Unassembled WGS sequence"/>
</dbReference>
<gene>
    <name evidence="3" type="ORF">ACFOY1_14140</name>
</gene>
<comment type="caution">
    <text evidence="3">The sequence shown here is derived from an EMBL/GenBank/DDBJ whole genome shotgun (WGS) entry which is preliminary data.</text>
</comment>
<keyword evidence="4" id="KW-1185">Reference proteome</keyword>
<organism evidence="3 4">
    <name type="scientific">Candidimonas humi</name>
    <dbReference type="NCBI Taxonomy" id="683355"/>
    <lineage>
        <taxon>Bacteria</taxon>
        <taxon>Pseudomonadati</taxon>
        <taxon>Pseudomonadota</taxon>
        <taxon>Betaproteobacteria</taxon>
        <taxon>Burkholderiales</taxon>
        <taxon>Alcaligenaceae</taxon>
        <taxon>Candidimonas</taxon>
    </lineage>
</organism>
<evidence type="ECO:0000259" key="2">
    <source>
        <dbReference type="Pfam" id="PF24755"/>
    </source>
</evidence>
<evidence type="ECO:0000313" key="4">
    <source>
        <dbReference type="Proteomes" id="UP001595848"/>
    </source>
</evidence>
<feature type="domain" description="SpoVR-like C-terminal" evidence="2">
    <location>
        <begin position="402"/>
        <end position="452"/>
    </location>
</feature>
<sequence length="463" mass="52715">MQAAYAHGLERLSDYMPRIEALARHDGLDFDPVDFELVPNTFMMEVAVYGLPIRMPHWSFGVRYIHQQVQHRMGGSHIFEVVFPGNPNRAYLVTDNGLAQNTLVTAHVLGHADFSKNNALFARMQQQVGYHIVTEAAERAHNIQAAIEEHGQRRVEMVLDAALALEQHIDVDQAIHRRDYPTHILPKAGPRPSGFLSRYAELPGEAAPAARRGQRAPVPPHPESDLLWFMARYAPDMEGWERDIFLAVREESFYFYPVFACQIMNEGWASYWHARLLREADFLPDDIYLDAIKSHSDVIRPYAAGKDMALAINPYHVGFAMWEYIIETEGLDSALRIRAEEDDFSFIRNHLDEALAEKLQLLGYRSHREGSTGMRVDIEDVDIETLRERLIAPKFNFAAPHVQAVELSNDGSLMLRHDYAADGRGLDLERAKKVLDYIALVWRRPVALETIDGEGNKKTLTAH</sequence>
<evidence type="ECO:0000259" key="1">
    <source>
        <dbReference type="Pfam" id="PF04293"/>
    </source>
</evidence>
<protein>
    <submittedName>
        <fullName evidence="3">SpoVR family protein</fullName>
    </submittedName>
</protein>
<dbReference type="InterPro" id="IPR056174">
    <property type="entry name" value="SpoVR_N"/>
</dbReference>
<name>A0ABV8NYW0_9BURK</name>
<feature type="domain" description="SpoVR protein-like N-terminal" evidence="1">
    <location>
        <begin position="10"/>
        <end position="392"/>
    </location>
</feature>
<dbReference type="PANTHER" id="PTHR30029:SF2">
    <property type="entry name" value="STAGE V SPORULATION PROTEIN R"/>
    <property type="match status" value="1"/>
</dbReference>
<dbReference type="InterPro" id="IPR007390">
    <property type="entry name" value="Spore_V_R"/>
</dbReference>
<proteinExistence type="predicted"/>
<evidence type="ECO:0000313" key="3">
    <source>
        <dbReference type="EMBL" id="MFC4202095.1"/>
    </source>
</evidence>
<dbReference type="RefSeq" id="WP_217966296.1">
    <property type="nucleotide sequence ID" value="NZ_JAHTBN010000012.1"/>
</dbReference>
<dbReference type="InterPro" id="IPR057008">
    <property type="entry name" value="SpoVR-like_C"/>
</dbReference>
<dbReference type="Pfam" id="PF24755">
    <property type="entry name" value="SpoVR_C"/>
    <property type="match status" value="1"/>
</dbReference>
<dbReference type="EMBL" id="JBHSBV010000005">
    <property type="protein sequence ID" value="MFC4202095.1"/>
    <property type="molecule type" value="Genomic_DNA"/>
</dbReference>